<dbReference type="InterPro" id="IPR041698">
    <property type="entry name" value="Methyltransf_25"/>
</dbReference>
<evidence type="ECO:0000313" key="3">
    <source>
        <dbReference type="Proteomes" id="UP000184363"/>
    </source>
</evidence>
<feature type="domain" description="Methyltransferase" evidence="1">
    <location>
        <begin position="23"/>
        <end position="97"/>
    </location>
</feature>
<dbReference type="Pfam" id="PF13649">
    <property type="entry name" value="Methyltransf_25"/>
    <property type="match status" value="1"/>
</dbReference>
<dbReference type="EMBL" id="FRAP01000016">
    <property type="protein sequence ID" value="SHL03143.1"/>
    <property type="molecule type" value="Genomic_DNA"/>
</dbReference>
<dbReference type="GO" id="GO:0008168">
    <property type="term" value="F:methyltransferase activity"/>
    <property type="evidence" value="ECO:0007669"/>
    <property type="project" value="UniProtKB-KW"/>
</dbReference>
<evidence type="ECO:0000259" key="1">
    <source>
        <dbReference type="Pfam" id="PF13649"/>
    </source>
</evidence>
<dbReference type="Proteomes" id="UP000184363">
    <property type="component" value="Unassembled WGS sequence"/>
</dbReference>
<dbReference type="InterPro" id="IPR029063">
    <property type="entry name" value="SAM-dependent_MTases_sf"/>
</dbReference>
<dbReference type="SUPFAM" id="SSF53335">
    <property type="entry name" value="S-adenosyl-L-methionine-dependent methyltransferases"/>
    <property type="match status" value="1"/>
</dbReference>
<name>A0A1M6XB43_PSETH</name>
<sequence length="195" mass="20859">MQVDPPTAVEGLAGLVDPGSALLEYGAGTGRRAGPLADRGFDVVAVDIRGPVLQTLREKPGAERGTAVLGDMTMVELGRTFDMAFSALNSIFWLPSQEERVQPTEPQNRIAQIGDRVVITTMTRGTPPPAPTRACGCAWGDGTTAHSVGGRHVWHGELDLMARLAGLELEHRWSDWAGSPFTAASRGHTCAHRRP</sequence>
<dbReference type="STRING" id="1848.SAMN05443637_116145"/>
<reference evidence="2 3" key="1">
    <citation type="submission" date="2016-11" db="EMBL/GenBank/DDBJ databases">
        <authorList>
            <person name="Jaros S."/>
            <person name="Januszkiewicz K."/>
            <person name="Wedrychowicz H."/>
        </authorList>
    </citation>
    <scope>NUCLEOTIDE SEQUENCE [LARGE SCALE GENOMIC DNA]</scope>
    <source>
        <strain evidence="2 3">DSM 43832</strain>
    </source>
</reference>
<keyword evidence="3" id="KW-1185">Reference proteome</keyword>
<dbReference type="GO" id="GO:0032259">
    <property type="term" value="P:methylation"/>
    <property type="evidence" value="ECO:0007669"/>
    <property type="project" value="UniProtKB-KW"/>
</dbReference>
<protein>
    <submittedName>
        <fullName evidence="2">Methyltransferase domain-containing protein</fullName>
    </submittedName>
</protein>
<dbReference type="RefSeq" id="WP_073458772.1">
    <property type="nucleotide sequence ID" value="NZ_CALGVN010000027.1"/>
</dbReference>
<dbReference type="Gene3D" id="3.40.50.150">
    <property type="entry name" value="Vaccinia Virus protein VP39"/>
    <property type="match status" value="1"/>
</dbReference>
<keyword evidence="2" id="KW-0489">Methyltransferase</keyword>
<gene>
    <name evidence="2" type="ORF">SAMN05443637_116145</name>
</gene>
<evidence type="ECO:0000313" key="2">
    <source>
        <dbReference type="EMBL" id="SHL03143.1"/>
    </source>
</evidence>
<keyword evidence="2" id="KW-0808">Transferase</keyword>
<proteinExistence type="predicted"/>
<accession>A0A1M6XB43</accession>
<dbReference type="CDD" id="cd02440">
    <property type="entry name" value="AdoMet_MTases"/>
    <property type="match status" value="1"/>
</dbReference>
<organism evidence="2 3">
    <name type="scientific">Pseudonocardia thermophila</name>
    <dbReference type="NCBI Taxonomy" id="1848"/>
    <lineage>
        <taxon>Bacteria</taxon>
        <taxon>Bacillati</taxon>
        <taxon>Actinomycetota</taxon>
        <taxon>Actinomycetes</taxon>
        <taxon>Pseudonocardiales</taxon>
        <taxon>Pseudonocardiaceae</taxon>
        <taxon>Pseudonocardia</taxon>
    </lineage>
</organism>
<dbReference type="AlphaFoldDB" id="A0A1M6XB43"/>